<dbReference type="Proteomes" id="UP000036987">
    <property type="component" value="Unassembled WGS sequence"/>
</dbReference>
<evidence type="ECO:0000256" key="5">
    <source>
        <dbReference type="ARBA" id="ARBA00022692"/>
    </source>
</evidence>
<evidence type="ECO:0000256" key="4">
    <source>
        <dbReference type="ARBA" id="ARBA00022679"/>
    </source>
</evidence>
<accession>A0A0K9NTU8</accession>
<dbReference type="Pfam" id="PF01501">
    <property type="entry name" value="Glyco_transf_8"/>
    <property type="match status" value="1"/>
</dbReference>
<keyword evidence="7" id="KW-1133">Transmembrane helix</keyword>
<dbReference type="AlphaFoldDB" id="A0A0K9NTU8"/>
<dbReference type="EC" id="2.4.1.-" evidence="11"/>
<dbReference type="PANTHER" id="PTHR13778:SF48">
    <property type="entry name" value="GALACTURONOSYLTRANSFERASE-LIKE 7-RELATED"/>
    <property type="match status" value="1"/>
</dbReference>
<dbReference type="OrthoDB" id="411524at2759"/>
<protein>
    <recommendedName>
        <fullName evidence="11">Hexosyltransferase</fullName>
        <ecNumber evidence="11">2.4.1.-</ecNumber>
    </recommendedName>
</protein>
<comment type="caution">
    <text evidence="13">The sequence shown here is derived from an EMBL/GenBank/DDBJ whole genome shotgun (WGS) entry which is preliminary data.</text>
</comment>
<evidence type="ECO:0000256" key="1">
    <source>
        <dbReference type="ARBA" id="ARBA00004877"/>
    </source>
</evidence>
<evidence type="ECO:0000256" key="6">
    <source>
        <dbReference type="ARBA" id="ARBA00022968"/>
    </source>
</evidence>
<dbReference type="InterPro" id="IPR029044">
    <property type="entry name" value="Nucleotide-diphossugar_trans"/>
</dbReference>
<evidence type="ECO:0000256" key="9">
    <source>
        <dbReference type="ARBA" id="ARBA00023180"/>
    </source>
</evidence>
<dbReference type="FunFam" id="3.90.550.10:FF:000024">
    <property type="entry name" value="Hexosyltransferase"/>
    <property type="match status" value="1"/>
</dbReference>
<keyword evidence="8" id="KW-0472">Membrane</keyword>
<evidence type="ECO:0000256" key="12">
    <source>
        <dbReference type="SAM" id="SignalP"/>
    </source>
</evidence>
<dbReference type="InterPro" id="IPR050748">
    <property type="entry name" value="Glycosyltrans_8_dom-fam"/>
</dbReference>
<evidence type="ECO:0000313" key="13">
    <source>
        <dbReference type="EMBL" id="KMZ59487.1"/>
    </source>
</evidence>
<comment type="similarity">
    <text evidence="2 11">Belongs to the glycosyltransferase 8 family.</text>
</comment>
<dbReference type="PANTHER" id="PTHR13778">
    <property type="entry name" value="GLYCOSYLTRANSFERASE 8 DOMAIN-CONTAINING PROTEIN"/>
    <property type="match status" value="1"/>
</dbReference>
<dbReference type="InterPro" id="IPR002495">
    <property type="entry name" value="Glyco_trans_8"/>
</dbReference>
<evidence type="ECO:0000256" key="7">
    <source>
        <dbReference type="ARBA" id="ARBA00022989"/>
    </source>
</evidence>
<name>A0A0K9NTU8_ZOSMR</name>
<comment type="subcellular location">
    <subcellularLocation>
        <location evidence="10">Endomembrane system</location>
        <topology evidence="10">Single-pass type II membrane protein</topology>
    </subcellularLocation>
</comment>
<dbReference type="SUPFAM" id="SSF53448">
    <property type="entry name" value="Nucleotide-diphospho-sugar transferases"/>
    <property type="match status" value="1"/>
</dbReference>
<feature type="signal peptide" evidence="12">
    <location>
        <begin position="1"/>
        <end position="26"/>
    </location>
</feature>
<evidence type="ECO:0000313" key="14">
    <source>
        <dbReference type="Proteomes" id="UP000036987"/>
    </source>
</evidence>
<dbReference type="EMBL" id="LFYR01001785">
    <property type="protein sequence ID" value="KMZ59487.1"/>
    <property type="molecule type" value="Genomic_DNA"/>
</dbReference>
<evidence type="ECO:0000256" key="2">
    <source>
        <dbReference type="ARBA" id="ARBA00006351"/>
    </source>
</evidence>
<comment type="pathway">
    <text evidence="1">Glycan metabolism; pectin biosynthesis.</text>
</comment>
<organism evidence="13 14">
    <name type="scientific">Zostera marina</name>
    <name type="common">Eelgrass</name>
    <dbReference type="NCBI Taxonomy" id="29655"/>
    <lineage>
        <taxon>Eukaryota</taxon>
        <taxon>Viridiplantae</taxon>
        <taxon>Streptophyta</taxon>
        <taxon>Embryophyta</taxon>
        <taxon>Tracheophyta</taxon>
        <taxon>Spermatophyta</taxon>
        <taxon>Magnoliopsida</taxon>
        <taxon>Liliopsida</taxon>
        <taxon>Zosteraceae</taxon>
        <taxon>Zostera</taxon>
    </lineage>
</organism>
<proteinExistence type="inferred from homology"/>
<reference evidence="14" key="1">
    <citation type="journal article" date="2016" name="Nature">
        <title>The genome of the seagrass Zostera marina reveals angiosperm adaptation to the sea.</title>
        <authorList>
            <person name="Olsen J.L."/>
            <person name="Rouze P."/>
            <person name="Verhelst B."/>
            <person name="Lin Y.-C."/>
            <person name="Bayer T."/>
            <person name="Collen J."/>
            <person name="Dattolo E."/>
            <person name="De Paoli E."/>
            <person name="Dittami S."/>
            <person name="Maumus F."/>
            <person name="Michel G."/>
            <person name="Kersting A."/>
            <person name="Lauritano C."/>
            <person name="Lohaus R."/>
            <person name="Toepel M."/>
            <person name="Tonon T."/>
            <person name="Vanneste K."/>
            <person name="Amirebrahimi M."/>
            <person name="Brakel J."/>
            <person name="Bostroem C."/>
            <person name="Chovatia M."/>
            <person name="Grimwood J."/>
            <person name="Jenkins J.W."/>
            <person name="Jueterbock A."/>
            <person name="Mraz A."/>
            <person name="Stam W.T."/>
            <person name="Tice H."/>
            <person name="Bornberg-Bauer E."/>
            <person name="Green P.J."/>
            <person name="Pearson G.A."/>
            <person name="Procaccini G."/>
            <person name="Duarte C.M."/>
            <person name="Schmutz J."/>
            <person name="Reusch T.B.H."/>
            <person name="Van de Peer Y."/>
        </authorList>
    </citation>
    <scope>NUCLEOTIDE SEQUENCE [LARGE SCALE GENOMIC DNA]</scope>
    <source>
        <strain evidence="14">cv. Finnish</strain>
    </source>
</reference>
<keyword evidence="14" id="KW-1185">Reference proteome</keyword>
<feature type="chain" id="PRO_5005527327" description="Hexosyltransferase" evidence="12">
    <location>
        <begin position="27"/>
        <end position="373"/>
    </location>
</feature>
<keyword evidence="6" id="KW-0735">Signal-anchor</keyword>
<evidence type="ECO:0000256" key="11">
    <source>
        <dbReference type="RuleBase" id="RU362027"/>
    </source>
</evidence>
<dbReference type="Gene3D" id="3.90.550.10">
    <property type="entry name" value="Spore Coat Polysaccharide Biosynthesis Protein SpsA, Chain A"/>
    <property type="match status" value="1"/>
</dbReference>
<sequence length="373" mass="42360">MLWITRVSGFVFAGLVLIVLSPSLQSFPPAEAIRSSHFDDVYHLRLPGESILPVNTSSSFSFRQAPSFLNDAACVQNLSQTLGIDSNGSICDPSLVHIAITLDEDYLRGSIAAVHSVLRHALCPETIFFHFLVSDTHLEALVRSAFPILRFKVYYFDPDRVRGLISSSVRQSLEHPLNYARNYLADMLESCVHRVIYLDSDLVVVDDVTNLWRTRLGSRTIGAPEYCHANFTSYFTDEFWSNSKFASTFNRRRPCYFNTGVMVMDLDKWRRSGYTRRIEKWMEIQKKGRIYSLGSLPPFLLIFAGHVAPIEHRWNQHGLGGDNIKGSCRDIHAGPVSLLHWSGRGKPWVRLDSNRSCPLDSLWAPYDLYTPSP</sequence>
<keyword evidence="12" id="KW-0732">Signal</keyword>
<keyword evidence="3" id="KW-0328">Glycosyltransferase</keyword>
<dbReference type="GO" id="GO:0005794">
    <property type="term" value="C:Golgi apparatus"/>
    <property type="evidence" value="ECO:0000318"/>
    <property type="project" value="GO_Central"/>
</dbReference>
<evidence type="ECO:0000256" key="8">
    <source>
        <dbReference type="ARBA" id="ARBA00023136"/>
    </source>
</evidence>
<keyword evidence="5" id="KW-0812">Transmembrane</keyword>
<gene>
    <name evidence="13" type="ORF">ZOSMA_68G00740</name>
</gene>
<dbReference type="GO" id="GO:0016757">
    <property type="term" value="F:glycosyltransferase activity"/>
    <property type="evidence" value="ECO:0007669"/>
    <property type="project" value="UniProtKB-KW"/>
</dbReference>
<evidence type="ECO:0000256" key="3">
    <source>
        <dbReference type="ARBA" id="ARBA00022676"/>
    </source>
</evidence>
<keyword evidence="9" id="KW-0325">Glycoprotein</keyword>
<evidence type="ECO:0000256" key="10">
    <source>
        <dbReference type="ARBA" id="ARBA00060399"/>
    </source>
</evidence>
<dbReference type="STRING" id="29655.A0A0K9NTU8"/>
<dbReference type="OMA" id="FWAEERF"/>
<keyword evidence="4 13" id="KW-0808">Transferase</keyword>